<proteinExistence type="inferred from homology"/>
<feature type="transmembrane region" description="Helical" evidence="6">
    <location>
        <begin position="265"/>
        <end position="286"/>
    </location>
</feature>
<comment type="similarity">
    <text evidence="2">Belongs to the oxidase-dependent Fe transporter (OFeT) (TC 9.A.10.1) family.</text>
</comment>
<evidence type="ECO:0000256" key="4">
    <source>
        <dbReference type="ARBA" id="ARBA00022989"/>
    </source>
</evidence>
<dbReference type="Proteomes" id="UP001156102">
    <property type="component" value="Unassembled WGS sequence"/>
</dbReference>
<organism evidence="7 8">
    <name type="scientific">Ectobacillus ponti</name>
    <dbReference type="NCBI Taxonomy" id="2961894"/>
    <lineage>
        <taxon>Bacteria</taxon>
        <taxon>Bacillati</taxon>
        <taxon>Bacillota</taxon>
        <taxon>Bacilli</taxon>
        <taxon>Bacillales</taxon>
        <taxon>Bacillaceae</taxon>
        <taxon>Ectobacillus</taxon>
    </lineage>
</organism>
<dbReference type="RefSeq" id="WP_254760119.1">
    <property type="nucleotide sequence ID" value="NZ_JANCLT010000010.1"/>
</dbReference>
<dbReference type="InterPro" id="IPR004923">
    <property type="entry name" value="FTR1/Fip1/EfeU"/>
</dbReference>
<dbReference type="PANTHER" id="PTHR31632">
    <property type="entry name" value="IRON TRANSPORTER FTH1"/>
    <property type="match status" value="1"/>
</dbReference>
<accession>A0AA41XC40</accession>
<keyword evidence="8" id="KW-1185">Reference proteome</keyword>
<feature type="transmembrane region" description="Helical" evidence="6">
    <location>
        <begin position="410"/>
        <end position="438"/>
    </location>
</feature>
<keyword evidence="3 6" id="KW-0812">Transmembrane</keyword>
<reference evidence="7" key="1">
    <citation type="submission" date="2022-07" db="EMBL/GenBank/DDBJ databases">
        <authorList>
            <person name="Li W.-J."/>
            <person name="Deng Q.-Q."/>
        </authorList>
    </citation>
    <scope>NUCLEOTIDE SEQUENCE</scope>
    <source>
        <strain evidence="7">SYSU M60031</strain>
    </source>
</reference>
<evidence type="ECO:0000256" key="2">
    <source>
        <dbReference type="ARBA" id="ARBA00008333"/>
    </source>
</evidence>
<comment type="caution">
    <text evidence="7">The sequence shown here is derived from an EMBL/GenBank/DDBJ whole genome shotgun (WGS) entry which is preliminary data.</text>
</comment>
<dbReference type="Pfam" id="PF03239">
    <property type="entry name" value="FTR1"/>
    <property type="match status" value="1"/>
</dbReference>
<keyword evidence="4 6" id="KW-1133">Transmembrane helix</keyword>
<feature type="transmembrane region" description="Helical" evidence="6">
    <location>
        <begin position="339"/>
        <end position="357"/>
    </location>
</feature>
<evidence type="ECO:0000313" key="8">
    <source>
        <dbReference type="Proteomes" id="UP001156102"/>
    </source>
</evidence>
<dbReference type="GO" id="GO:0033573">
    <property type="term" value="C:high-affinity iron permease complex"/>
    <property type="evidence" value="ECO:0007669"/>
    <property type="project" value="InterPro"/>
</dbReference>
<dbReference type="AlphaFoldDB" id="A0AA41XC40"/>
<dbReference type="GO" id="GO:0015093">
    <property type="term" value="F:ferrous iron transmembrane transporter activity"/>
    <property type="evidence" value="ECO:0007669"/>
    <property type="project" value="TreeGrafter"/>
</dbReference>
<dbReference type="EMBL" id="JANCLT010000010">
    <property type="protein sequence ID" value="MCP8970200.1"/>
    <property type="molecule type" value="Genomic_DNA"/>
</dbReference>
<sequence>MKIHRVLRGVFSFLLVLYISGHNLVFAADGSLQNGIQALVPDVDGAIQQVKEDNFEKATESFQAFKKNWSQMKGDMREQSPDALGKIETKMATVSVSLLNHDKQKAEESLQLLKSVLNQYSQGYLEKNEKSVKKMTITAYISLLQQAKQSLTDGDMAKAKAEIEALKSQWLSIEGDVVSQSKTVYNNAEQRLVQLSSYMEEAGGVKKATAAIDAMTRDLEPLSQASYGMWDAALIPIREGVEALLVVGALLTFSKKANMKRGGTWIWGGTITGLLASLAVGFLVSYALSAAAFGQNNFLINGLSGVIASLMLLYVSHWLHRNANVKRWNAFMNQKTEQAISNGKAFSFAALAFLAILREGVETVIFLVGMVHQMSMSELAAGIAVGFGVLLVIGVLMLKLSVRLPLKPFFLASSLIIFYMCIKFMGSGIHSLQLSGMIPSAGNDMLPTISFLGMYPSWYSALPQFAVILLSLVIVLMQRKPNRRKQVSQEAV</sequence>
<evidence type="ECO:0000256" key="5">
    <source>
        <dbReference type="ARBA" id="ARBA00023136"/>
    </source>
</evidence>
<feature type="transmembrane region" description="Helical" evidence="6">
    <location>
        <begin position="298"/>
        <end position="319"/>
    </location>
</feature>
<evidence type="ECO:0000256" key="1">
    <source>
        <dbReference type="ARBA" id="ARBA00004141"/>
    </source>
</evidence>
<keyword evidence="5 6" id="KW-0472">Membrane</keyword>
<protein>
    <submittedName>
        <fullName evidence="7">FTR1 family iron permease</fullName>
    </submittedName>
</protein>
<evidence type="ECO:0000256" key="3">
    <source>
        <dbReference type="ARBA" id="ARBA00022692"/>
    </source>
</evidence>
<name>A0AA41XC40_9BACI</name>
<dbReference type="PANTHER" id="PTHR31632:SF2">
    <property type="entry name" value="PLASMA MEMBRANE IRON PERMEASE"/>
    <property type="match status" value="1"/>
</dbReference>
<evidence type="ECO:0000256" key="6">
    <source>
        <dbReference type="SAM" id="Phobius"/>
    </source>
</evidence>
<comment type="subcellular location">
    <subcellularLocation>
        <location evidence="1">Membrane</location>
        <topology evidence="1">Multi-pass membrane protein</topology>
    </subcellularLocation>
</comment>
<feature type="transmembrane region" description="Helical" evidence="6">
    <location>
        <begin position="458"/>
        <end position="477"/>
    </location>
</feature>
<feature type="transmembrane region" description="Helical" evidence="6">
    <location>
        <begin position="377"/>
        <end position="398"/>
    </location>
</feature>
<gene>
    <name evidence="7" type="ORF">NK662_16895</name>
</gene>
<evidence type="ECO:0000313" key="7">
    <source>
        <dbReference type="EMBL" id="MCP8970200.1"/>
    </source>
</evidence>